<gene>
    <name evidence="2" type="ORF">G6F51_000759</name>
</gene>
<evidence type="ECO:0008006" key="4">
    <source>
        <dbReference type="Google" id="ProtNLM"/>
    </source>
</evidence>
<dbReference type="InterPro" id="IPR011990">
    <property type="entry name" value="TPR-like_helical_dom_sf"/>
</dbReference>
<feature type="region of interest" description="Disordered" evidence="1">
    <location>
        <begin position="59"/>
        <end position="88"/>
    </location>
</feature>
<sequence>MVHDNIAVLEVKGTEEYDTLQSCRTSISSTASDQNDRDSLELEQIVHVLQSDINVEHYQQDKRVTETNSIKKANESSKNDQSNSYTHKQLKREEQLIVDYELDHHIINSSRFMKNCFSSNDANLISLSHIDIKAIKENTLTPREQEKANESIMKATHCLFNNQYMKAKKILEENASSDPLHALGLSSMAFLKAVMSLDHQVTKDAINTLTATYQIANAQIERATKRNIVNAVTQYFSACRQYIRLSKAVPTHIKPANPKHLEMHRVEPLSNGILRAHVVKAEACLQIAVLYLLQENISGYIKCGLNLRRAYASYSIAWQEYKRMGQLHNEYIDRDTISGIQFGIGSVHLILSSLPQKVLQAIAAFGWTPDKHLGFVLLKLCLENRRARSPMASIMLLAYYTTLTSICPQLLVNEYTQPAIETLLDAQSIYPNSAIFLYFAGRTSRLARNLTLSSQSFLYASEISKNEWAEVETFHMCSYEISLNHMMNNEWKEANDIFNMLYKDRYWSQAIFRYLSGTCLEMMGERTQAILAFAEVPALIKQQQCKNTSASTTEHYILNKIKLMQSSGYQDMDLTLCALEYLYLMNAIEFMGAQQLELNLELVDYALSRVLETEKLEHSIRMKELLPETPPSQYEDQRGLLLLLKISLLNAMGRFQESVIHLNWIIDHKSKIVADKWIIPHVFWEAGITSWNLKQKSQSLSFWELALKHTNYDFEHRLSMKVNLAIKHAQGLGICATQVKKQYRLNSSIICTSNNDVLYDSGINVYRSSSQTESTIGDED</sequence>
<dbReference type="Pfam" id="PF10300">
    <property type="entry name" value="Iml2-TPR_39"/>
    <property type="match status" value="1"/>
</dbReference>
<protein>
    <recommendedName>
        <fullName evidence="4">Tetratricopeptide repeat protein 39C</fullName>
    </recommendedName>
</protein>
<organism evidence="2 3">
    <name type="scientific">Rhizopus oryzae</name>
    <name type="common">Mucormycosis agent</name>
    <name type="synonym">Rhizopus arrhizus var. delemar</name>
    <dbReference type="NCBI Taxonomy" id="64495"/>
    <lineage>
        <taxon>Eukaryota</taxon>
        <taxon>Fungi</taxon>
        <taxon>Fungi incertae sedis</taxon>
        <taxon>Mucoromycota</taxon>
        <taxon>Mucoromycotina</taxon>
        <taxon>Mucoromycetes</taxon>
        <taxon>Mucorales</taxon>
        <taxon>Mucorineae</taxon>
        <taxon>Rhizopodaceae</taxon>
        <taxon>Rhizopus</taxon>
    </lineage>
</organism>
<reference evidence="2" key="1">
    <citation type="journal article" date="2020" name="Microb. Genom.">
        <title>Genetic diversity of clinical and environmental Mucorales isolates obtained from an investigation of mucormycosis cases among solid organ transplant recipients.</title>
        <authorList>
            <person name="Nguyen M.H."/>
            <person name="Kaul D."/>
            <person name="Muto C."/>
            <person name="Cheng S.J."/>
            <person name="Richter R.A."/>
            <person name="Bruno V.M."/>
            <person name="Liu G."/>
            <person name="Beyhan S."/>
            <person name="Sundermann A.J."/>
            <person name="Mounaud S."/>
            <person name="Pasculle A.W."/>
            <person name="Nierman W.C."/>
            <person name="Driscoll E."/>
            <person name="Cumbie R."/>
            <person name="Clancy C.J."/>
            <person name="Dupont C.L."/>
        </authorList>
    </citation>
    <scope>NUCLEOTIDE SEQUENCE</scope>
    <source>
        <strain evidence="2">GL16</strain>
    </source>
</reference>
<dbReference type="InterPro" id="IPR019412">
    <property type="entry name" value="IML2/TPR_39"/>
</dbReference>
<accession>A0A9P6YPI3</accession>
<evidence type="ECO:0000313" key="3">
    <source>
        <dbReference type="Proteomes" id="UP000717996"/>
    </source>
</evidence>
<dbReference type="PANTHER" id="PTHR31859:SF1">
    <property type="entry name" value="TETRATRICOPEPTIDE REPEAT PROTEIN 39C"/>
    <property type="match status" value="1"/>
</dbReference>
<evidence type="ECO:0000256" key="1">
    <source>
        <dbReference type="SAM" id="MobiDB-lite"/>
    </source>
</evidence>
<dbReference type="AlphaFoldDB" id="A0A9P6YPI3"/>
<dbReference type="SUPFAM" id="SSF48452">
    <property type="entry name" value="TPR-like"/>
    <property type="match status" value="1"/>
</dbReference>
<evidence type="ECO:0000313" key="2">
    <source>
        <dbReference type="EMBL" id="KAG1553153.1"/>
    </source>
</evidence>
<dbReference type="OrthoDB" id="43460at2759"/>
<comment type="caution">
    <text evidence="2">The sequence shown here is derived from an EMBL/GenBank/DDBJ whole genome shotgun (WGS) entry which is preliminary data.</text>
</comment>
<dbReference type="PANTHER" id="PTHR31859">
    <property type="entry name" value="TETRATRICOPEPTIDE REPEAT PROTEIN 39 FAMILY MEMBER"/>
    <property type="match status" value="1"/>
</dbReference>
<dbReference type="EMBL" id="JAANIT010000049">
    <property type="protein sequence ID" value="KAG1553153.1"/>
    <property type="molecule type" value="Genomic_DNA"/>
</dbReference>
<dbReference type="Proteomes" id="UP000717996">
    <property type="component" value="Unassembled WGS sequence"/>
</dbReference>
<name>A0A9P6YPI3_RHIOR</name>
<proteinExistence type="predicted"/>